<gene>
    <name evidence="2" type="ORF">VIBNISOn1_920015</name>
</gene>
<dbReference type="InterPro" id="IPR030395">
    <property type="entry name" value="GP_PDE_dom"/>
</dbReference>
<organism evidence="2 3">
    <name type="scientific">Vibrio nigripulchritudo SOn1</name>
    <dbReference type="NCBI Taxonomy" id="1238450"/>
    <lineage>
        <taxon>Bacteria</taxon>
        <taxon>Pseudomonadati</taxon>
        <taxon>Pseudomonadota</taxon>
        <taxon>Gammaproteobacteria</taxon>
        <taxon>Vibrionales</taxon>
        <taxon>Vibrionaceae</taxon>
        <taxon>Vibrio</taxon>
    </lineage>
</organism>
<protein>
    <submittedName>
        <fullName evidence="2">PLC-like phosphodiesterase</fullName>
    </submittedName>
</protein>
<dbReference type="GO" id="GO:0008081">
    <property type="term" value="F:phosphoric diester hydrolase activity"/>
    <property type="evidence" value="ECO:0007669"/>
    <property type="project" value="InterPro"/>
</dbReference>
<dbReference type="PROSITE" id="PS51704">
    <property type="entry name" value="GP_PDE"/>
    <property type="match status" value="1"/>
</dbReference>
<evidence type="ECO:0000259" key="1">
    <source>
        <dbReference type="PROSITE" id="PS51704"/>
    </source>
</evidence>
<dbReference type="AlphaFoldDB" id="A0AAV2VYP4"/>
<dbReference type="Gene3D" id="3.20.20.190">
    <property type="entry name" value="Phosphatidylinositol (PI) phosphodiesterase"/>
    <property type="match status" value="1"/>
</dbReference>
<dbReference type="SUPFAM" id="SSF51695">
    <property type="entry name" value="PLC-like phosphodiesterases"/>
    <property type="match status" value="1"/>
</dbReference>
<reference evidence="2 3" key="1">
    <citation type="journal article" date="2013" name="ISME J.">
        <title>Comparative genomics of pathogenic lineages of Vibrio nigripulchritudo identifies virulence-associated traits.</title>
        <authorList>
            <person name="Goudenege D."/>
            <person name="Labreuche Y."/>
            <person name="Krin E."/>
            <person name="Ansquer D."/>
            <person name="Mangenot S."/>
            <person name="Calteau A."/>
            <person name="Medigue C."/>
            <person name="Mazel D."/>
            <person name="Polz M.F."/>
            <person name="Le Roux F."/>
        </authorList>
    </citation>
    <scope>NUCLEOTIDE SEQUENCE [LARGE SCALE GENOMIC DNA]</scope>
    <source>
        <strain evidence="2 3">SOn1</strain>
    </source>
</reference>
<feature type="domain" description="GP-PDE" evidence="1">
    <location>
        <begin position="13"/>
        <end position="260"/>
    </location>
</feature>
<dbReference type="PANTHER" id="PTHR46211">
    <property type="entry name" value="GLYCEROPHOSPHORYL DIESTER PHOSPHODIESTERASE"/>
    <property type="match status" value="1"/>
</dbReference>
<sequence>MSFEFHVARKGKVLVNSHRGYCHLYPENTLPAFEGAYQEGTHSIELDVAMTSDNEIVVIHDHSVDRTSDGSGYVEQMDFSALRELDFGSWFDNKFLNTKIPTLEECIVWAMDRGVGLVVEVKQRRRQDEFIIQLHALLRSIPGSIGYIQLLAFDHVLLNKAKKVIPDLNIQVVTLARYNDQLNAVLASNADCVCIEYPHAHVDDLRAYKQAGLCVRMFLPTTSNGLTPTEHFNRHFGYDVHGEVVGWLREGLIDMISHDDIEMLKSLVLEAGLEPV</sequence>
<name>A0AAV2VYP4_9VIBR</name>
<evidence type="ECO:0000313" key="2">
    <source>
        <dbReference type="EMBL" id="CCO49880.1"/>
    </source>
</evidence>
<dbReference type="InterPro" id="IPR017946">
    <property type="entry name" value="PLC-like_Pdiesterase_TIM-brl"/>
</dbReference>
<dbReference type="Proteomes" id="UP000018211">
    <property type="component" value="Unassembled WGS sequence"/>
</dbReference>
<accession>A0AAV2VYP4</accession>
<evidence type="ECO:0000313" key="3">
    <source>
        <dbReference type="Proteomes" id="UP000018211"/>
    </source>
</evidence>
<dbReference type="RefSeq" id="WP_022592554.1">
    <property type="nucleotide sequence ID" value="NZ_LK391965.1"/>
</dbReference>
<proteinExistence type="predicted"/>
<comment type="caution">
    <text evidence="2">The sequence shown here is derived from an EMBL/GenBank/DDBJ whole genome shotgun (WGS) entry which is preliminary data.</text>
</comment>
<dbReference type="PANTHER" id="PTHR46211:SF1">
    <property type="entry name" value="GLYCEROPHOSPHODIESTER PHOSPHODIESTERASE, CYTOPLASMIC"/>
    <property type="match status" value="1"/>
</dbReference>
<dbReference type="EMBL" id="CAOF01000189">
    <property type="protein sequence ID" value="CCO49880.1"/>
    <property type="molecule type" value="Genomic_DNA"/>
</dbReference>
<dbReference type="GO" id="GO:0006629">
    <property type="term" value="P:lipid metabolic process"/>
    <property type="evidence" value="ECO:0007669"/>
    <property type="project" value="InterPro"/>
</dbReference>
<dbReference type="Pfam" id="PF03009">
    <property type="entry name" value="GDPD"/>
    <property type="match status" value="1"/>
</dbReference>